<keyword evidence="3" id="KW-0812">Transmembrane</keyword>
<dbReference type="PANTHER" id="PTHR30329">
    <property type="entry name" value="STATOR ELEMENT OF FLAGELLAR MOTOR COMPLEX"/>
    <property type="match status" value="1"/>
</dbReference>
<protein>
    <submittedName>
        <fullName evidence="5">Type VI secretion system protein TssL, long form</fullName>
    </submittedName>
</protein>
<dbReference type="InterPro" id="IPR036737">
    <property type="entry name" value="OmpA-like_sf"/>
</dbReference>
<dbReference type="InterPro" id="IPR017732">
    <property type="entry name" value="T4/T6SS_DotU"/>
</dbReference>
<dbReference type="Gene3D" id="1.25.40.590">
    <property type="entry name" value="Type IV / VI secretion system, DotU"/>
    <property type="match status" value="1"/>
</dbReference>
<dbReference type="Proteomes" id="UP001595974">
    <property type="component" value="Unassembled WGS sequence"/>
</dbReference>
<evidence type="ECO:0000313" key="6">
    <source>
        <dbReference type="Proteomes" id="UP001595974"/>
    </source>
</evidence>
<keyword evidence="6" id="KW-1185">Reference proteome</keyword>
<keyword evidence="1 3" id="KW-0472">Membrane</keyword>
<reference evidence="6" key="1">
    <citation type="journal article" date="2019" name="Int. J. Syst. Evol. Microbiol.">
        <title>The Global Catalogue of Microorganisms (GCM) 10K type strain sequencing project: providing services to taxonomists for standard genome sequencing and annotation.</title>
        <authorList>
            <consortium name="The Broad Institute Genomics Platform"/>
            <consortium name="The Broad Institute Genome Sequencing Center for Infectious Disease"/>
            <person name="Wu L."/>
            <person name="Ma J."/>
        </authorList>
    </citation>
    <scope>NUCLEOTIDE SEQUENCE [LARGE SCALE GENOMIC DNA]</scope>
    <source>
        <strain evidence="6">SHR3</strain>
    </source>
</reference>
<name>A0ABW1AMS0_9RHOO</name>
<sequence>MADSEVPIQFIEDEESPSGSQANRATTPSTGPEGNRPATSSNERATDGRGRSSEKPLLDPEPDVEERLGYILSARNPLLQASIPLLRMLAEMPDNLPADHEAMPVFRKLLEQEVMTFQSLCDKASLRREHVITARYCLCTAVDEAASSTAWGASGVWAEYSLAQRFHQDVEGGRKFFLLIGRLAEQPQEHIDLLEVMYRILCMGFEGQYATESDGARKLEAVRHRLYTILHAAQGPVDPALSPNLWAEADKLFKPLYSIPVWVTASVLGLVVLAFFAWHKYWLVQETNRVVAQIEAIAKMAVPPASPPTARLRLAELLRDEIAAGRVTVKDEAFRSSVVFRGDDMFLPAQARVSPRIVATLDRLAAEIAKVPGRVVVTGHSDGQPIKTPEFPSNQVLSEKRATAVAAHLAGKGVGKARLETLGKGDTEPLADNATPAGRARNRRVEVVVAQ</sequence>
<feature type="compositionally biased region" description="Basic and acidic residues" evidence="2">
    <location>
        <begin position="44"/>
        <end position="58"/>
    </location>
</feature>
<evidence type="ECO:0000256" key="3">
    <source>
        <dbReference type="SAM" id="Phobius"/>
    </source>
</evidence>
<dbReference type="CDD" id="cd07185">
    <property type="entry name" value="OmpA_C-like"/>
    <property type="match status" value="1"/>
</dbReference>
<dbReference type="SUPFAM" id="SSF103088">
    <property type="entry name" value="OmpA-like"/>
    <property type="match status" value="1"/>
</dbReference>
<dbReference type="InterPro" id="IPR006665">
    <property type="entry name" value="OmpA-like"/>
</dbReference>
<feature type="region of interest" description="Disordered" evidence="2">
    <location>
        <begin position="1"/>
        <end position="62"/>
    </location>
</feature>
<dbReference type="Pfam" id="PF00691">
    <property type="entry name" value="OmpA"/>
    <property type="match status" value="1"/>
</dbReference>
<keyword evidence="3" id="KW-1133">Transmembrane helix</keyword>
<organism evidence="5 6">
    <name type="scientific">Thauera sinica</name>
    <dbReference type="NCBI Taxonomy" id="2665146"/>
    <lineage>
        <taxon>Bacteria</taxon>
        <taxon>Pseudomonadati</taxon>
        <taxon>Pseudomonadota</taxon>
        <taxon>Betaproteobacteria</taxon>
        <taxon>Rhodocyclales</taxon>
        <taxon>Zoogloeaceae</taxon>
        <taxon>Thauera</taxon>
    </lineage>
</organism>
<dbReference type="PANTHER" id="PTHR30329:SF19">
    <property type="entry name" value="OUTER MEMBRANE PROTEIN, OMPA FAMILY"/>
    <property type="match status" value="1"/>
</dbReference>
<evidence type="ECO:0000259" key="4">
    <source>
        <dbReference type="PROSITE" id="PS51123"/>
    </source>
</evidence>
<feature type="region of interest" description="Disordered" evidence="2">
    <location>
        <begin position="424"/>
        <end position="444"/>
    </location>
</feature>
<evidence type="ECO:0000256" key="2">
    <source>
        <dbReference type="SAM" id="MobiDB-lite"/>
    </source>
</evidence>
<comment type="caution">
    <text evidence="5">The sequence shown here is derived from an EMBL/GenBank/DDBJ whole genome shotgun (WGS) entry which is preliminary data.</text>
</comment>
<proteinExistence type="predicted"/>
<dbReference type="NCBIfam" id="NF038228">
    <property type="entry name" value="IcmH_DotU_IVB"/>
    <property type="match status" value="1"/>
</dbReference>
<dbReference type="InterPro" id="IPR038522">
    <property type="entry name" value="T4/T6SS_DotU_sf"/>
</dbReference>
<dbReference type="NCBIfam" id="TIGR03350">
    <property type="entry name" value="type_VI_ompA"/>
    <property type="match status" value="1"/>
</dbReference>
<accession>A0ABW1AMS0</accession>
<feature type="transmembrane region" description="Helical" evidence="3">
    <location>
        <begin position="259"/>
        <end position="278"/>
    </location>
</feature>
<dbReference type="InterPro" id="IPR017733">
    <property type="entry name" value="OmpA-like_dom_proteobacteria"/>
</dbReference>
<dbReference type="InterPro" id="IPR050330">
    <property type="entry name" value="Bact_OuterMem_StrucFunc"/>
</dbReference>
<evidence type="ECO:0000256" key="1">
    <source>
        <dbReference type="PROSITE-ProRule" id="PRU00473"/>
    </source>
</evidence>
<dbReference type="RefSeq" id="WP_096450596.1">
    <property type="nucleotide sequence ID" value="NZ_JBHSOG010000011.1"/>
</dbReference>
<evidence type="ECO:0000313" key="5">
    <source>
        <dbReference type="EMBL" id="MFC5768459.1"/>
    </source>
</evidence>
<dbReference type="PRINTS" id="PR01023">
    <property type="entry name" value="NAFLGMOTY"/>
</dbReference>
<feature type="compositionally biased region" description="Polar residues" evidence="2">
    <location>
        <begin position="17"/>
        <end position="43"/>
    </location>
</feature>
<dbReference type="Gene3D" id="3.30.1330.60">
    <property type="entry name" value="OmpA-like domain"/>
    <property type="match status" value="1"/>
</dbReference>
<gene>
    <name evidence="5" type="primary">tssL</name>
    <name evidence="5" type="ORF">ACFPTN_03645</name>
</gene>
<dbReference type="NCBIfam" id="TIGR03349">
    <property type="entry name" value="IV_VI_DotU"/>
    <property type="match status" value="1"/>
</dbReference>
<dbReference type="Pfam" id="PF09850">
    <property type="entry name" value="DotU"/>
    <property type="match status" value="1"/>
</dbReference>
<dbReference type="PROSITE" id="PS51123">
    <property type="entry name" value="OMPA_2"/>
    <property type="match status" value="1"/>
</dbReference>
<feature type="domain" description="OmpA-like" evidence="4">
    <location>
        <begin position="333"/>
        <end position="451"/>
    </location>
</feature>
<dbReference type="EMBL" id="JBHSOG010000011">
    <property type="protein sequence ID" value="MFC5768459.1"/>
    <property type="molecule type" value="Genomic_DNA"/>
</dbReference>